<keyword evidence="3" id="KW-1185">Reference proteome</keyword>
<dbReference type="OrthoDB" id="10384346at2759"/>
<name>A0A9W9KPH2_9EURO</name>
<dbReference type="AlphaFoldDB" id="A0A9W9KPH2"/>
<dbReference type="EMBL" id="JAPQKH010000002">
    <property type="protein sequence ID" value="KAJ5113550.1"/>
    <property type="molecule type" value="Genomic_DNA"/>
</dbReference>
<accession>A0A9W9KPH2</accession>
<sequence>MAFANDVGIKSYLSEISRDSRCREITIDNLWLRLLEILFPSNQEFMHEREDYEDEKAQANMSLVILRKQQRCKAIVVENKKPYRSGTNAPPPAQWSPSIENLTETMINVREGQGELPFDLFGVACIGLYARFFLLKNEKNELEDFQGDDGVYNMSNDKGAQVIESKLLAMKVKIDQAQEGLSG</sequence>
<reference evidence="2" key="2">
    <citation type="journal article" date="2023" name="IMA Fungus">
        <title>Comparative genomic study of the Penicillium genus elucidates a diverse pangenome and 15 lateral gene transfer events.</title>
        <authorList>
            <person name="Petersen C."/>
            <person name="Sorensen T."/>
            <person name="Nielsen M.R."/>
            <person name="Sondergaard T.E."/>
            <person name="Sorensen J.L."/>
            <person name="Fitzpatrick D.A."/>
            <person name="Frisvad J.C."/>
            <person name="Nielsen K.L."/>
        </authorList>
    </citation>
    <scope>NUCLEOTIDE SEQUENCE</scope>
    <source>
        <strain evidence="2">IBT 30069</strain>
    </source>
</reference>
<feature type="coiled-coil region" evidence="1">
    <location>
        <begin position="42"/>
        <end position="69"/>
    </location>
</feature>
<gene>
    <name evidence="2" type="ORF">N7456_002084</name>
</gene>
<evidence type="ECO:0000313" key="3">
    <source>
        <dbReference type="Proteomes" id="UP001149165"/>
    </source>
</evidence>
<reference evidence="2" key="1">
    <citation type="submission" date="2022-11" db="EMBL/GenBank/DDBJ databases">
        <authorList>
            <person name="Petersen C."/>
        </authorList>
    </citation>
    <scope>NUCLEOTIDE SEQUENCE</scope>
    <source>
        <strain evidence="2">IBT 30069</strain>
    </source>
</reference>
<comment type="caution">
    <text evidence="2">The sequence shown here is derived from an EMBL/GenBank/DDBJ whole genome shotgun (WGS) entry which is preliminary data.</text>
</comment>
<keyword evidence="1" id="KW-0175">Coiled coil</keyword>
<evidence type="ECO:0000313" key="2">
    <source>
        <dbReference type="EMBL" id="KAJ5113550.1"/>
    </source>
</evidence>
<proteinExistence type="predicted"/>
<evidence type="ECO:0000256" key="1">
    <source>
        <dbReference type="SAM" id="Coils"/>
    </source>
</evidence>
<protein>
    <submittedName>
        <fullName evidence="2">Uncharacterized protein</fullName>
    </submittedName>
</protein>
<organism evidence="2 3">
    <name type="scientific">Penicillium angulare</name>
    <dbReference type="NCBI Taxonomy" id="116970"/>
    <lineage>
        <taxon>Eukaryota</taxon>
        <taxon>Fungi</taxon>
        <taxon>Dikarya</taxon>
        <taxon>Ascomycota</taxon>
        <taxon>Pezizomycotina</taxon>
        <taxon>Eurotiomycetes</taxon>
        <taxon>Eurotiomycetidae</taxon>
        <taxon>Eurotiales</taxon>
        <taxon>Aspergillaceae</taxon>
        <taxon>Penicillium</taxon>
    </lineage>
</organism>
<dbReference type="Proteomes" id="UP001149165">
    <property type="component" value="Unassembled WGS sequence"/>
</dbReference>